<protein>
    <submittedName>
        <fullName evidence="2">Uncharacterized protein</fullName>
    </submittedName>
</protein>
<dbReference type="RefSeq" id="XP_003111134.2">
    <property type="nucleotide sequence ID" value="XM_003111086.2"/>
</dbReference>
<proteinExistence type="predicted"/>
<organism evidence="3">
    <name type="scientific">Caenorhabditis remanei</name>
    <name type="common">Caenorhabditis vulgaris</name>
    <dbReference type="NCBI Taxonomy" id="31234"/>
    <lineage>
        <taxon>Eukaryota</taxon>
        <taxon>Metazoa</taxon>
        <taxon>Ecdysozoa</taxon>
        <taxon>Nematoda</taxon>
        <taxon>Chromadorea</taxon>
        <taxon>Rhabditida</taxon>
        <taxon>Rhabditina</taxon>
        <taxon>Rhabditomorpha</taxon>
        <taxon>Rhabditoidea</taxon>
        <taxon>Rhabditidae</taxon>
        <taxon>Peloderinae</taxon>
        <taxon>Caenorhabditis</taxon>
    </lineage>
</organism>
<gene>
    <name evidence="2" type="ORF">CRE_03877</name>
</gene>
<feature type="compositionally biased region" description="Basic and acidic residues" evidence="1">
    <location>
        <begin position="354"/>
        <end position="367"/>
    </location>
</feature>
<accession>E3LXL4</accession>
<reference evidence="2" key="1">
    <citation type="submission" date="2007-07" db="EMBL/GenBank/DDBJ databases">
        <title>PCAP assembly of the Caenorhabditis remanei genome.</title>
        <authorList>
            <consortium name="The Caenorhabditis remanei Sequencing Consortium"/>
            <person name="Wilson R.K."/>
        </authorList>
    </citation>
    <scope>NUCLEOTIDE SEQUENCE [LARGE SCALE GENOMIC DNA]</scope>
    <source>
        <strain evidence="2">PB4641</strain>
    </source>
</reference>
<name>E3LXL4_CAERE</name>
<dbReference type="AlphaFoldDB" id="E3LXL4"/>
<dbReference type="CTD" id="9810951"/>
<evidence type="ECO:0000313" key="3">
    <source>
        <dbReference type="Proteomes" id="UP000008281"/>
    </source>
</evidence>
<feature type="region of interest" description="Disordered" evidence="1">
    <location>
        <begin position="1"/>
        <end position="58"/>
    </location>
</feature>
<feature type="compositionally biased region" description="Basic and acidic residues" evidence="1">
    <location>
        <begin position="1"/>
        <end position="19"/>
    </location>
</feature>
<evidence type="ECO:0000256" key="1">
    <source>
        <dbReference type="SAM" id="MobiDB-lite"/>
    </source>
</evidence>
<dbReference type="GeneID" id="9810951"/>
<dbReference type="KEGG" id="crq:GCK72_001235"/>
<evidence type="ECO:0000313" key="2">
    <source>
        <dbReference type="EMBL" id="EFO84634.1"/>
    </source>
</evidence>
<feature type="compositionally biased region" description="Basic and acidic residues" evidence="1">
    <location>
        <begin position="27"/>
        <end position="49"/>
    </location>
</feature>
<dbReference type="HOGENOM" id="CLU_732035_0_0_1"/>
<feature type="compositionally biased region" description="Basic and acidic residues" evidence="1">
    <location>
        <begin position="224"/>
        <end position="235"/>
    </location>
</feature>
<feature type="region of interest" description="Disordered" evidence="1">
    <location>
        <begin position="219"/>
        <end position="378"/>
    </location>
</feature>
<dbReference type="EMBL" id="DS268418">
    <property type="protein sequence ID" value="EFO84634.1"/>
    <property type="molecule type" value="Genomic_DNA"/>
</dbReference>
<dbReference type="InParanoid" id="E3LXL4"/>
<sequence length="378" mass="45280">MEEKEKSKTEEDVPDKKTPESPALPQPEKEDSKKSSKKEDSKKENEKQNPESSTTVSPFLLKINPEKLIYSSFETMEISINNPTDKEIFVILHFDSFFFSLKSEDLKLFEMQENDTCHAKKGYKIMKPNESIVLKIEQMKHDDKTSPNEFYNYKTPEGYLEIFHQEKELVPPEFMKITTFDDFSDKLNYEKWAVRKEEIELKKLTESLRLLKEKFNDSTMNKSKKGEPKAKKEVETVSYIQRKKAREEKEKQEKEEERVREKEEREREREERRIERIKEIKEKEKERDEYDRKVERMKQMVIKQEQWQNEKNNDHSKMPTQNSSKKEKKTIKEPPPPQQKSHLSARETFNGGTDDEKKDEEKKEEEKKKKKNSCCTIL</sequence>
<keyword evidence="3" id="KW-1185">Reference proteome</keyword>
<dbReference type="Proteomes" id="UP000008281">
    <property type="component" value="Unassembled WGS sequence"/>
</dbReference>
<feature type="compositionally biased region" description="Basic and acidic residues" evidence="1">
    <location>
        <begin position="245"/>
        <end position="298"/>
    </location>
</feature>